<evidence type="ECO:0000256" key="6">
    <source>
        <dbReference type="ARBA" id="ARBA00023136"/>
    </source>
</evidence>
<dbReference type="EMBL" id="CP031165">
    <property type="protein sequence ID" value="AXV06978.1"/>
    <property type="molecule type" value="Genomic_DNA"/>
</dbReference>
<keyword evidence="5 7" id="KW-1133">Transmembrane helix</keyword>
<evidence type="ECO:0000256" key="4">
    <source>
        <dbReference type="ARBA" id="ARBA00022692"/>
    </source>
</evidence>
<dbReference type="Gene3D" id="1.10.3720.10">
    <property type="entry name" value="MetI-like"/>
    <property type="match status" value="1"/>
</dbReference>
<comment type="subcellular location">
    <subcellularLocation>
        <location evidence="1 7">Cell membrane</location>
        <topology evidence="1 7">Multi-pass membrane protein</topology>
    </subcellularLocation>
</comment>
<keyword evidence="2 7" id="KW-0813">Transport</keyword>
<comment type="similarity">
    <text evidence="7">Belongs to the binding-protein-dependent transport system permease family.</text>
</comment>
<name>A0A346XXN1_9ACTN</name>
<dbReference type="Proteomes" id="UP000264006">
    <property type="component" value="Chromosome"/>
</dbReference>
<proteinExistence type="inferred from homology"/>
<dbReference type="InterPro" id="IPR035906">
    <property type="entry name" value="MetI-like_sf"/>
</dbReference>
<keyword evidence="4 7" id="KW-0812">Transmembrane</keyword>
<feature type="transmembrane region" description="Helical" evidence="7">
    <location>
        <begin position="311"/>
        <end position="332"/>
    </location>
</feature>
<dbReference type="InterPro" id="IPR025966">
    <property type="entry name" value="OppC_N"/>
</dbReference>
<keyword evidence="10" id="KW-1185">Reference proteome</keyword>
<protein>
    <submittedName>
        <fullName evidence="9">Dipeptide transport system permease protein DppC</fullName>
    </submittedName>
</protein>
<dbReference type="SUPFAM" id="SSF161098">
    <property type="entry name" value="MetI-like"/>
    <property type="match status" value="1"/>
</dbReference>
<gene>
    <name evidence="9" type="ORF">DVS28_a2296</name>
</gene>
<dbReference type="Pfam" id="PF12911">
    <property type="entry name" value="OppC_N"/>
    <property type="match status" value="1"/>
</dbReference>
<evidence type="ECO:0000313" key="10">
    <source>
        <dbReference type="Proteomes" id="UP000264006"/>
    </source>
</evidence>
<keyword evidence="3" id="KW-1003">Cell membrane</keyword>
<dbReference type="GO" id="GO:0055085">
    <property type="term" value="P:transmembrane transport"/>
    <property type="evidence" value="ECO:0007669"/>
    <property type="project" value="InterPro"/>
</dbReference>
<feature type="transmembrane region" description="Helical" evidence="7">
    <location>
        <begin position="196"/>
        <end position="215"/>
    </location>
</feature>
<sequence>MSSSAPSETYERVPLEIGKSKAGMDTEGVGREASLWKDAGRQLVRNPAFVIASILILIYVFMALFPQVIAPNGVTRELCNTRLGAQPPSSEFLFGLDDKGCPYFERVIYGVRPSMLIGPSVTVFAFSIALIFGTLAGYYGGIIDTLIARVTDIILALPLILGALVLITAFRNASPDDPEVSPIIRVLAGVFQTVDGFVNVNGIGIVVFVLVILGWPSMLRLARSSVIANKNSDYVEAARALGASDLRIMTRHIIPNSLAPILVYATITIGAVIVGEAALSFLGVGLQTPAISWGLQLSTAQNRIQQDPHLMLFPGAFLAVLVFSFILLGDALRDALDPKLR</sequence>
<evidence type="ECO:0000256" key="2">
    <source>
        <dbReference type="ARBA" id="ARBA00022448"/>
    </source>
</evidence>
<evidence type="ECO:0000259" key="8">
    <source>
        <dbReference type="PROSITE" id="PS50928"/>
    </source>
</evidence>
<evidence type="ECO:0000256" key="1">
    <source>
        <dbReference type="ARBA" id="ARBA00004651"/>
    </source>
</evidence>
<feature type="domain" description="ABC transmembrane type-1" evidence="8">
    <location>
        <begin position="111"/>
        <end position="329"/>
    </location>
</feature>
<evidence type="ECO:0000313" key="9">
    <source>
        <dbReference type="EMBL" id="AXV06978.1"/>
    </source>
</evidence>
<dbReference type="InterPro" id="IPR000515">
    <property type="entry name" value="MetI-like"/>
</dbReference>
<feature type="transmembrane region" description="Helical" evidence="7">
    <location>
        <begin position="261"/>
        <end position="286"/>
    </location>
</feature>
<reference evidence="9 10" key="1">
    <citation type="submission" date="2018-09" db="EMBL/GenBank/DDBJ databases">
        <title>Complete genome sequence of Euzebya sp. DY32-46 isolated from seawater of Pacific Ocean.</title>
        <authorList>
            <person name="Xu L."/>
            <person name="Wu Y.-H."/>
            <person name="Xu X.-W."/>
        </authorList>
    </citation>
    <scope>NUCLEOTIDE SEQUENCE [LARGE SCALE GENOMIC DNA]</scope>
    <source>
        <strain evidence="9 10">DY32-46</strain>
    </source>
</reference>
<organism evidence="9 10">
    <name type="scientific">Euzebya pacifica</name>
    <dbReference type="NCBI Taxonomy" id="1608957"/>
    <lineage>
        <taxon>Bacteria</taxon>
        <taxon>Bacillati</taxon>
        <taxon>Actinomycetota</taxon>
        <taxon>Nitriliruptoria</taxon>
        <taxon>Euzebyales</taxon>
    </lineage>
</organism>
<evidence type="ECO:0000256" key="5">
    <source>
        <dbReference type="ARBA" id="ARBA00022989"/>
    </source>
</evidence>
<dbReference type="PANTHER" id="PTHR43386">
    <property type="entry name" value="OLIGOPEPTIDE TRANSPORT SYSTEM PERMEASE PROTEIN APPC"/>
    <property type="match status" value="1"/>
</dbReference>
<dbReference type="CDD" id="cd06261">
    <property type="entry name" value="TM_PBP2"/>
    <property type="match status" value="1"/>
</dbReference>
<feature type="transmembrane region" description="Helical" evidence="7">
    <location>
        <begin position="48"/>
        <end position="69"/>
    </location>
</feature>
<evidence type="ECO:0000256" key="7">
    <source>
        <dbReference type="RuleBase" id="RU363032"/>
    </source>
</evidence>
<evidence type="ECO:0000256" key="3">
    <source>
        <dbReference type="ARBA" id="ARBA00022475"/>
    </source>
</evidence>
<dbReference type="PROSITE" id="PS50928">
    <property type="entry name" value="ABC_TM1"/>
    <property type="match status" value="1"/>
</dbReference>
<feature type="transmembrane region" description="Helical" evidence="7">
    <location>
        <begin position="146"/>
        <end position="170"/>
    </location>
</feature>
<dbReference type="InterPro" id="IPR050366">
    <property type="entry name" value="BP-dependent_transpt_permease"/>
</dbReference>
<feature type="transmembrane region" description="Helical" evidence="7">
    <location>
        <begin position="116"/>
        <end position="139"/>
    </location>
</feature>
<dbReference type="GO" id="GO:0005886">
    <property type="term" value="C:plasma membrane"/>
    <property type="evidence" value="ECO:0007669"/>
    <property type="project" value="UniProtKB-SubCell"/>
</dbReference>
<dbReference type="RefSeq" id="WP_114591545.1">
    <property type="nucleotide sequence ID" value="NZ_CP031165.1"/>
</dbReference>
<dbReference type="KEGG" id="euz:DVS28_a2296"/>
<accession>A0A346XXN1</accession>
<dbReference type="OrthoDB" id="9812701at2"/>
<dbReference type="PANTHER" id="PTHR43386:SF6">
    <property type="entry name" value="ABC TRANSPORTER PERMEASE PROTEIN"/>
    <property type="match status" value="1"/>
</dbReference>
<dbReference type="AlphaFoldDB" id="A0A346XXN1"/>
<keyword evidence="6 7" id="KW-0472">Membrane</keyword>
<dbReference type="Pfam" id="PF00528">
    <property type="entry name" value="BPD_transp_1"/>
    <property type="match status" value="1"/>
</dbReference>